<dbReference type="SMART" id="SM00823">
    <property type="entry name" value="PKS_PP"/>
    <property type="match status" value="1"/>
</dbReference>
<evidence type="ECO:0000313" key="6">
    <source>
        <dbReference type="EMBL" id="QRD93197.1"/>
    </source>
</evidence>
<dbReference type="Pfam" id="PF00550">
    <property type="entry name" value="PP-binding"/>
    <property type="match status" value="1"/>
</dbReference>
<dbReference type="GO" id="GO:0006633">
    <property type="term" value="P:fatty acid biosynthetic process"/>
    <property type="evidence" value="ECO:0007669"/>
    <property type="project" value="TreeGrafter"/>
</dbReference>
<dbReference type="VEuPathDB" id="FungiDB:AFLA_013211"/>
<keyword evidence="1" id="KW-0596">Phosphopantetheine</keyword>
<dbReference type="GO" id="GO:0031177">
    <property type="term" value="F:phosphopantetheine binding"/>
    <property type="evidence" value="ECO:0007669"/>
    <property type="project" value="InterPro"/>
</dbReference>
<dbReference type="VEuPathDB" id="FungiDB:F9C07_13024"/>
<organism evidence="6 7">
    <name type="scientific">Aspergillus flavus (strain ATCC 200026 / FGSC A1120 / IAM 13836 / NRRL 3357 / JCM 12722 / SRRC 167)</name>
    <dbReference type="NCBI Taxonomy" id="332952"/>
    <lineage>
        <taxon>Eukaryota</taxon>
        <taxon>Fungi</taxon>
        <taxon>Dikarya</taxon>
        <taxon>Ascomycota</taxon>
        <taxon>Pezizomycotina</taxon>
        <taxon>Eurotiomycetes</taxon>
        <taxon>Eurotiomycetidae</taxon>
        <taxon>Eurotiales</taxon>
        <taxon>Aspergillaceae</taxon>
        <taxon>Aspergillus</taxon>
        <taxon>Aspergillus subgen. Circumdati</taxon>
    </lineage>
</organism>
<keyword evidence="7" id="KW-1185">Reference proteome</keyword>
<dbReference type="InterPro" id="IPR009081">
    <property type="entry name" value="PP-bd_ACP"/>
</dbReference>
<dbReference type="GO" id="GO:0004312">
    <property type="term" value="F:fatty acid synthase activity"/>
    <property type="evidence" value="ECO:0007669"/>
    <property type="project" value="TreeGrafter"/>
</dbReference>
<dbReference type="InterPro" id="IPR020841">
    <property type="entry name" value="PKS_Beta-ketoAc_synthase_dom"/>
</dbReference>
<dbReference type="Gene3D" id="3.40.47.10">
    <property type="match status" value="1"/>
</dbReference>
<reference evidence="7" key="1">
    <citation type="journal article" date="2021" name="G3 (Bethesda)">
        <title>Chromosome assembled and annotated genome sequence of Aspergillus flavus NRRL 3357.</title>
        <authorList>
            <person name="Skerker J.M."/>
            <person name="Pianalto K.M."/>
            <person name="Mondo S.J."/>
            <person name="Yang K."/>
            <person name="Arkin A.P."/>
            <person name="Keller N.P."/>
            <person name="Grigoriev I.V."/>
            <person name="Louise Glass N.L."/>
        </authorList>
    </citation>
    <scope>NUCLEOTIDE SEQUENCE [LARGE SCALE GENOMIC DNA]</scope>
    <source>
        <strain evidence="7">ATCC 200026 / FGSC A1120 / IAM 13836 / NRRL 3357 / JCM 12722 / SRRC 167</strain>
    </source>
</reference>
<dbReference type="InterPro" id="IPR036736">
    <property type="entry name" value="ACP-like_sf"/>
</dbReference>
<evidence type="ECO:0000256" key="3">
    <source>
        <dbReference type="ARBA" id="ARBA00022679"/>
    </source>
</evidence>
<evidence type="ECO:0000259" key="4">
    <source>
        <dbReference type="PROSITE" id="PS50075"/>
    </source>
</evidence>
<dbReference type="Proteomes" id="UP000596276">
    <property type="component" value="Chromosome 8"/>
</dbReference>
<dbReference type="Pfam" id="PF00109">
    <property type="entry name" value="ketoacyl-synt"/>
    <property type="match status" value="1"/>
</dbReference>
<keyword evidence="2" id="KW-0597">Phosphoprotein</keyword>
<dbReference type="InterPro" id="IPR014030">
    <property type="entry name" value="Ketoacyl_synth_N"/>
</dbReference>
<evidence type="ECO:0000256" key="2">
    <source>
        <dbReference type="ARBA" id="ARBA00022553"/>
    </source>
</evidence>
<dbReference type="PROSITE" id="PS50075">
    <property type="entry name" value="CARRIER"/>
    <property type="match status" value="1"/>
</dbReference>
<evidence type="ECO:0000313" key="7">
    <source>
        <dbReference type="Proteomes" id="UP000596276"/>
    </source>
</evidence>
<dbReference type="SUPFAM" id="SSF47336">
    <property type="entry name" value="ACP-like"/>
    <property type="match status" value="1"/>
</dbReference>
<proteinExistence type="predicted"/>
<dbReference type="InterPro" id="IPR016039">
    <property type="entry name" value="Thiolase-like"/>
</dbReference>
<gene>
    <name evidence="6" type="ORF">F9C07_13024</name>
</gene>
<dbReference type="InterPro" id="IPR050091">
    <property type="entry name" value="PKS_NRPS_Biosynth_Enz"/>
</dbReference>
<feature type="domain" description="Ketosynthase family 3 (KS3)" evidence="5">
    <location>
        <begin position="1"/>
        <end position="396"/>
    </location>
</feature>
<dbReference type="EMBL" id="CP044616">
    <property type="protein sequence ID" value="QRD93197.1"/>
    <property type="molecule type" value="Genomic_DNA"/>
</dbReference>
<evidence type="ECO:0000259" key="5">
    <source>
        <dbReference type="PROSITE" id="PS52004"/>
    </source>
</evidence>
<evidence type="ECO:0000256" key="1">
    <source>
        <dbReference type="ARBA" id="ARBA00022450"/>
    </source>
</evidence>
<accession>A0A7U2N090</accession>
<dbReference type="InterPro" id="IPR020806">
    <property type="entry name" value="PKS_PP-bd"/>
</dbReference>
<dbReference type="SUPFAM" id="SSF53901">
    <property type="entry name" value="Thiolase-like"/>
    <property type="match status" value="1"/>
</dbReference>
<keyword evidence="3" id="KW-0808">Transferase</keyword>
<dbReference type="CDD" id="cd00833">
    <property type="entry name" value="PKS"/>
    <property type="match status" value="1"/>
</dbReference>
<protein>
    <submittedName>
        <fullName evidence="6">PKS-like enzyme</fullName>
    </submittedName>
</protein>
<sequence>MDTKVPEPIAIIGSSSGFYHPNDEHHGASNAQHPYLLEEDPCVFDAPFFSWNAREAEAMDPQHRVLLETVYECLENAGTSIQELQNTQTGVYVGLMTNDYHDIHLRDMETIPKYSGTGTTRSILSNRVSYFFNWKGPSMTIDTAFSSSSLVAVHPGGAKPAVRRDACGDCSGRESDIRARDEAVISGRPGSGCQPVLTSGMQKRVGLAEEDSAPPLWLSNPRFSHMKWEDKKVLPGEATTAASARIPVMDQLKAATQVAQAESILCTSFATRLAAILQMSADSIAQDTPLVEVDMLTSLANLGIDSLIAVEVRSWFLKELNVDVPVLKVIGGASIRDICRDVLDKLSLTFDASESPSEAPNDKPVSVTTVDQGKSPFVGVVEIIDLERGTISQGEE</sequence>
<dbReference type="PANTHER" id="PTHR43775:SF20">
    <property type="entry name" value="HYBRID PKS-NRPS SYNTHETASE APDA"/>
    <property type="match status" value="1"/>
</dbReference>
<dbReference type="PROSITE" id="PS52004">
    <property type="entry name" value="KS3_2"/>
    <property type="match status" value="1"/>
</dbReference>
<dbReference type="Gene3D" id="1.10.1200.10">
    <property type="entry name" value="ACP-like"/>
    <property type="match status" value="1"/>
</dbReference>
<dbReference type="GO" id="GO:0044550">
    <property type="term" value="P:secondary metabolite biosynthetic process"/>
    <property type="evidence" value="ECO:0007669"/>
    <property type="project" value="UniProtKB-ARBA"/>
</dbReference>
<name>A0A7U2N090_ASPFN</name>
<feature type="domain" description="Carrier" evidence="4">
    <location>
        <begin position="267"/>
        <end position="346"/>
    </location>
</feature>
<dbReference type="PANTHER" id="PTHR43775">
    <property type="entry name" value="FATTY ACID SYNTHASE"/>
    <property type="match status" value="1"/>
</dbReference>
<dbReference type="AlphaFoldDB" id="A0A7U2N090"/>
<dbReference type="SMART" id="SM00825">
    <property type="entry name" value="PKS_KS"/>
    <property type="match status" value="1"/>
</dbReference>